<dbReference type="RefSeq" id="WP_218327524.1">
    <property type="nucleotide sequence ID" value="NZ_JAHUZB010000010.1"/>
</dbReference>
<dbReference type="Proteomes" id="UP000774130">
    <property type="component" value="Unassembled WGS sequence"/>
</dbReference>
<proteinExistence type="predicted"/>
<dbReference type="Pfam" id="PF00571">
    <property type="entry name" value="CBS"/>
    <property type="match status" value="2"/>
</dbReference>
<dbReference type="PANTHER" id="PTHR43080:SF2">
    <property type="entry name" value="CBS DOMAIN-CONTAINING PROTEIN"/>
    <property type="match status" value="1"/>
</dbReference>
<keyword evidence="5" id="KW-1185">Reference proteome</keyword>
<protein>
    <submittedName>
        <fullName evidence="4">CBS domain-containing protein</fullName>
    </submittedName>
</protein>
<feature type="domain" description="CBS" evidence="3">
    <location>
        <begin position="256"/>
        <end position="314"/>
    </location>
</feature>
<reference evidence="4 5" key="1">
    <citation type="submission" date="2021-06" db="EMBL/GenBank/DDBJ databases">
        <title>Enterococcus alishanensis sp. nov., a novel lactic acid bacterium isolated from fresh coffee beans.</title>
        <authorList>
            <person name="Chen Y.-S."/>
        </authorList>
    </citation>
    <scope>NUCLEOTIDE SEQUENCE [LARGE SCALE GENOMIC DNA]</scope>
    <source>
        <strain evidence="4 5">ALS3</strain>
    </source>
</reference>
<gene>
    <name evidence="4" type="ORF">KUA55_16640</name>
</gene>
<dbReference type="PROSITE" id="PS51371">
    <property type="entry name" value="CBS"/>
    <property type="match status" value="1"/>
</dbReference>
<evidence type="ECO:0000256" key="2">
    <source>
        <dbReference type="PROSITE-ProRule" id="PRU00703"/>
    </source>
</evidence>
<dbReference type="InterPro" id="IPR000644">
    <property type="entry name" value="CBS_dom"/>
</dbReference>
<dbReference type="InterPro" id="IPR010766">
    <property type="entry name" value="DRTGG"/>
</dbReference>
<dbReference type="Pfam" id="PF07085">
    <property type="entry name" value="DRTGG"/>
    <property type="match status" value="1"/>
</dbReference>
<dbReference type="EMBL" id="JAHUZB010000010">
    <property type="protein sequence ID" value="MBV7392312.1"/>
    <property type="molecule type" value="Genomic_DNA"/>
</dbReference>
<evidence type="ECO:0000313" key="5">
    <source>
        <dbReference type="Proteomes" id="UP000774130"/>
    </source>
</evidence>
<dbReference type="CDD" id="cd04596">
    <property type="entry name" value="CBS_pair_DRTGG_assoc"/>
    <property type="match status" value="1"/>
</dbReference>
<dbReference type="CDD" id="cd03440">
    <property type="entry name" value="hot_dog"/>
    <property type="match status" value="1"/>
</dbReference>
<name>A0ABS6TH61_9ENTE</name>
<organism evidence="4 5">
    <name type="scientific">Enterococcus alishanensis</name>
    <dbReference type="NCBI Taxonomy" id="1303817"/>
    <lineage>
        <taxon>Bacteria</taxon>
        <taxon>Bacillati</taxon>
        <taxon>Bacillota</taxon>
        <taxon>Bacilli</taxon>
        <taxon>Lactobacillales</taxon>
        <taxon>Enterococcaceae</taxon>
        <taxon>Enterococcus</taxon>
    </lineage>
</organism>
<sequence>MATKHDLILEHIESLPVGERISVRGIAKNLQVSEGTAYRAIKDAENIGLVSTIQRVGTIRIERKLKKNIERLTFGEVVRIIEGDVLGGASGLDKDLHKFVIGAMTEEAMERYITPGALLIVGNRLGAQRLALKDGAAVLITGGFDTSAEIAALADELELPVLRTTYDSFTVATMINRALSDQLIKKDIMQVSDIFMPLEKTSYLQLGDTIADYNQTSDLVGHSRFPVVNRNLRVMGVVTAKDVIGKPENQLIDRVMTRDPLTVKGNTSVASVSHQMIWDGLEMMPVVKDDLTIIGMVSRQDVMKAMQLVQRQPQMSNTISDQIIGDLQTIDTDREGNSLETPYFKFDVTPQMVNSVGTISFGVLSELVANVAQRSIFMDQRRNTMIEQINLHYLRLIQLESEIEIHQKILELGRRSGRLDVEVYIDKMIVAKAIVVMQVMERS</sequence>
<keyword evidence="1 2" id="KW-0129">CBS domain</keyword>
<comment type="caution">
    <text evidence="4">The sequence shown here is derived from an EMBL/GenBank/DDBJ whole genome shotgun (WGS) entry which is preliminary data.</text>
</comment>
<dbReference type="InterPro" id="IPR051257">
    <property type="entry name" value="Diverse_CBS-Domain"/>
</dbReference>
<accession>A0ABS6TH61</accession>
<evidence type="ECO:0000256" key="1">
    <source>
        <dbReference type="ARBA" id="ARBA00023122"/>
    </source>
</evidence>
<dbReference type="PANTHER" id="PTHR43080">
    <property type="entry name" value="CBS DOMAIN-CONTAINING PROTEIN CBSX3, MITOCHONDRIAL"/>
    <property type="match status" value="1"/>
</dbReference>
<evidence type="ECO:0000313" key="4">
    <source>
        <dbReference type="EMBL" id="MBV7392312.1"/>
    </source>
</evidence>
<evidence type="ECO:0000259" key="3">
    <source>
        <dbReference type="PROSITE" id="PS51371"/>
    </source>
</evidence>